<dbReference type="EnsemblMetazoa" id="ASIC002847-RA">
    <property type="protein sequence ID" value="ASIC002847-PA"/>
    <property type="gene ID" value="ASIC002847"/>
</dbReference>
<gene>
    <name evidence="2" type="ORF">ZHAS_00002847</name>
</gene>
<feature type="compositionally biased region" description="Basic residues" evidence="1">
    <location>
        <begin position="186"/>
        <end position="197"/>
    </location>
</feature>
<dbReference type="EMBL" id="KE524648">
    <property type="protein sequence ID" value="KFB35892.1"/>
    <property type="molecule type" value="Genomic_DNA"/>
</dbReference>
<evidence type="ECO:0000313" key="3">
    <source>
        <dbReference type="EnsemblMetazoa" id="ASIC002847-PA"/>
    </source>
</evidence>
<evidence type="ECO:0000313" key="2">
    <source>
        <dbReference type="EMBL" id="KFB35892.1"/>
    </source>
</evidence>
<dbReference type="AlphaFoldDB" id="A0A084VD48"/>
<evidence type="ECO:0000256" key="1">
    <source>
        <dbReference type="SAM" id="MobiDB-lite"/>
    </source>
</evidence>
<feature type="region of interest" description="Disordered" evidence="1">
    <location>
        <begin position="173"/>
        <end position="197"/>
    </location>
</feature>
<dbReference type="EMBL" id="ATLV01011171">
    <property type="status" value="NOT_ANNOTATED_CDS"/>
    <property type="molecule type" value="Genomic_DNA"/>
</dbReference>
<protein>
    <submittedName>
        <fullName evidence="2">Uncharacterized protein LOC100871240</fullName>
    </submittedName>
</protein>
<name>A0A084VD48_ANOSI</name>
<dbReference type="Proteomes" id="UP000030765">
    <property type="component" value="Unassembled WGS sequence"/>
</dbReference>
<reference evidence="3" key="2">
    <citation type="submission" date="2020-05" db="UniProtKB">
        <authorList>
            <consortium name="EnsemblMetazoa"/>
        </authorList>
    </citation>
    <scope>IDENTIFICATION</scope>
</reference>
<proteinExistence type="predicted"/>
<reference evidence="2 4" key="1">
    <citation type="journal article" date="2014" name="BMC Genomics">
        <title>Genome sequence of Anopheles sinensis provides insight into genetics basis of mosquito competence for malaria parasites.</title>
        <authorList>
            <person name="Zhou D."/>
            <person name="Zhang D."/>
            <person name="Ding G."/>
            <person name="Shi L."/>
            <person name="Hou Q."/>
            <person name="Ye Y."/>
            <person name="Xu Y."/>
            <person name="Zhou H."/>
            <person name="Xiong C."/>
            <person name="Li S."/>
            <person name="Yu J."/>
            <person name="Hong S."/>
            <person name="Yu X."/>
            <person name="Zou P."/>
            <person name="Chen C."/>
            <person name="Chang X."/>
            <person name="Wang W."/>
            <person name="Lv Y."/>
            <person name="Sun Y."/>
            <person name="Ma L."/>
            <person name="Shen B."/>
            <person name="Zhu C."/>
        </authorList>
    </citation>
    <scope>NUCLEOTIDE SEQUENCE [LARGE SCALE GENOMIC DNA]</scope>
</reference>
<evidence type="ECO:0000313" key="4">
    <source>
        <dbReference type="Proteomes" id="UP000030765"/>
    </source>
</evidence>
<dbReference type="VEuPathDB" id="VectorBase:ASIC002847"/>
<organism evidence="2">
    <name type="scientific">Anopheles sinensis</name>
    <name type="common">Mosquito</name>
    <dbReference type="NCBI Taxonomy" id="74873"/>
    <lineage>
        <taxon>Eukaryota</taxon>
        <taxon>Metazoa</taxon>
        <taxon>Ecdysozoa</taxon>
        <taxon>Arthropoda</taxon>
        <taxon>Hexapoda</taxon>
        <taxon>Insecta</taxon>
        <taxon>Pterygota</taxon>
        <taxon>Neoptera</taxon>
        <taxon>Endopterygota</taxon>
        <taxon>Diptera</taxon>
        <taxon>Nematocera</taxon>
        <taxon>Culicoidea</taxon>
        <taxon>Culicidae</taxon>
        <taxon>Anophelinae</taxon>
        <taxon>Anopheles</taxon>
    </lineage>
</organism>
<accession>A0A084VD48</accession>
<sequence>MPAFAASQTAIEACSIPMRAPKLTHIEPKHRIDWLKRFRSERRDVTLEEREQPDRLSEMVLKEPDQPDRRIHAWTQESVRNGARSHRNKQFVREPDDDQGISAEAEHDNTIKLVGAFLKLITIVHTKGLGKLAVTNISEPGNFQLPDDSNDEEIDPRMTARILLELNSATVVKHQGRTSTSPVMHTQRHAKSKKATY</sequence>
<keyword evidence="4" id="KW-1185">Reference proteome</keyword>